<protein>
    <submittedName>
        <fullName evidence="1">Uncharacterized protein</fullName>
    </submittedName>
</protein>
<gene>
    <name evidence="1" type="ORF">CK936_35190</name>
</gene>
<comment type="caution">
    <text evidence="1">The sequence shown here is derived from an EMBL/GenBank/DDBJ whole genome shotgun (WGS) entry which is preliminary data.</text>
</comment>
<organism evidence="1 2">
    <name type="scientific">Streptomyces albireticuli</name>
    <dbReference type="NCBI Taxonomy" id="1940"/>
    <lineage>
        <taxon>Bacteria</taxon>
        <taxon>Bacillati</taxon>
        <taxon>Actinomycetota</taxon>
        <taxon>Actinomycetes</taxon>
        <taxon>Kitasatosporales</taxon>
        <taxon>Streptomycetaceae</taxon>
        <taxon>Streptomyces</taxon>
    </lineage>
</organism>
<reference evidence="1 2" key="1">
    <citation type="submission" date="2017-08" db="EMBL/GenBank/DDBJ databases">
        <title>Genome sequence of Streptomyces albireticuli NRRL B-1670.</title>
        <authorList>
            <person name="Graham D.E."/>
            <person name="Mahan K.M."/>
            <person name="Klingeman D.M."/>
            <person name="Hettich R.L."/>
            <person name="Parry R.J."/>
            <person name="Spain J.C."/>
        </authorList>
    </citation>
    <scope>NUCLEOTIDE SEQUENCE [LARGE SCALE GENOMIC DNA]</scope>
    <source>
        <strain evidence="1 2">NRRL B-1670</strain>
    </source>
</reference>
<proteinExistence type="predicted"/>
<dbReference type="EMBL" id="NSJV01000674">
    <property type="protein sequence ID" value="PAU44381.1"/>
    <property type="molecule type" value="Genomic_DNA"/>
</dbReference>
<evidence type="ECO:0000313" key="1">
    <source>
        <dbReference type="EMBL" id="PAU44381.1"/>
    </source>
</evidence>
<keyword evidence="2" id="KW-1185">Reference proteome</keyword>
<accession>A0A2A2CYN8</accession>
<dbReference type="Proteomes" id="UP000218944">
    <property type="component" value="Unassembled WGS sequence"/>
</dbReference>
<sequence length="95" mass="10288">MRAGDGESPAWSRTGADKRLQICTATTEPGPDAKLAGHFIRVSGLPRLEVLFDGMTGEGIPATGWRDKTVLSESTALARTDRSENKAVFFQHLTE</sequence>
<evidence type="ECO:0000313" key="2">
    <source>
        <dbReference type="Proteomes" id="UP000218944"/>
    </source>
</evidence>
<name>A0A2A2CYN8_9ACTN</name>
<dbReference type="AlphaFoldDB" id="A0A2A2CYN8"/>
<dbReference type="RefSeq" id="WP_095584995.1">
    <property type="nucleotide sequence ID" value="NZ_JAJQQQ010000018.1"/>
</dbReference>